<accession>A7I867</accession>
<dbReference type="KEGG" id="mbn:Mboo_1410"/>
<dbReference type="OrthoDB" id="116923at2157"/>
<dbReference type="RefSeq" id="WP_012106961.1">
    <property type="nucleotide sequence ID" value="NC_009712.1"/>
</dbReference>
<dbReference type="STRING" id="456442.Mboo_1410"/>
<dbReference type="eggNOG" id="arCOG06913">
    <property type="taxonomic scope" value="Archaea"/>
</dbReference>
<dbReference type="GeneID" id="5410812"/>
<dbReference type="Proteomes" id="UP000002408">
    <property type="component" value="Chromosome"/>
</dbReference>
<organism evidence="1 2">
    <name type="scientific">Methanoregula boonei (strain DSM 21154 / JCM 14090 / 6A8)</name>
    <dbReference type="NCBI Taxonomy" id="456442"/>
    <lineage>
        <taxon>Archaea</taxon>
        <taxon>Methanobacteriati</taxon>
        <taxon>Methanobacteriota</taxon>
        <taxon>Stenosarchaea group</taxon>
        <taxon>Methanomicrobia</taxon>
        <taxon>Methanomicrobiales</taxon>
        <taxon>Methanoregulaceae</taxon>
        <taxon>Methanoregula</taxon>
    </lineage>
</organism>
<keyword evidence="2" id="KW-1185">Reference proteome</keyword>
<reference evidence="2" key="1">
    <citation type="journal article" date="2015" name="Microbiology">
        <title>Genome of Methanoregula boonei 6A8 reveals adaptations to oligotrophic peatland environments.</title>
        <authorList>
            <person name="Braeuer S."/>
            <person name="Cadillo-Quiroz H."/>
            <person name="Kyrpides N."/>
            <person name="Woyke T."/>
            <person name="Goodwin L."/>
            <person name="Detter C."/>
            <person name="Podell S."/>
            <person name="Yavitt J.B."/>
            <person name="Zinder S.H."/>
        </authorList>
    </citation>
    <scope>NUCLEOTIDE SEQUENCE [LARGE SCALE GENOMIC DNA]</scope>
    <source>
        <strain evidence="2">DSM 21154 / JCM 14090 / 6A8</strain>
    </source>
</reference>
<gene>
    <name evidence="1" type="ordered locus">Mboo_1410</name>
</gene>
<dbReference type="EMBL" id="CP000780">
    <property type="protein sequence ID" value="ABS55928.1"/>
    <property type="molecule type" value="Genomic_DNA"/>
</dbReference>
<sequence precursor="true">MKKILLLCTGILFLIAGVTAYQVYLYAPSDLTVGMPLVVNGTTTFGIGTPIDVVLYQQVTTSTEIERTVAYVQSDNTFRVIFDTTDLTPGTYKVEIPASGTGDSITMRQVRLVERSDELSLSSPIAQALPGPLLVAGQIPADINTGVQIIVIEADNSIFFGPAYVGTDSQGRFNISVPVSQPGDYDVSFTDADGYIRTQTFRVTGGSAQASAETISPVAAVSALGIASREDPVYFTVQPSGNGPLTITTSATSDWIVEYTDADGNRNTLHEQGGAVSPDIVINDTGTPLYFKVYPDKYSVTDDISISATNADSIDVSGNPPAAFGQAQLPSQQVPVTQSPLGAETGIAAAGIAMLCLHFLVRRP</sequence>
<protein>
    <submittedName>
        <fullName evidence="1">Uncharacterized protein</fullName>
    </submittedName>
</protein>
<dbReference type="HOGENOM" id="CLU_759933_0_0_2"/>
<evidence type="ECO:0000313" key="2">
    <source>
        <dbReference type="Proteomes" id="UP000002408"/>
    </source>
</evidence>
<name>A7I867_METB6</name>
<dbReference type="AlphaFoldDB" id="A7I867"/>
<evidence type="ECO:0000313" key="1">
    <source>
        <dbReference type="EMBL" id="ABS55928.1"/>
    </source>
</evidence>
<proteinExistence type="predicted"/>